<accession>A0ABQ1NZK1</accession>
<evidence type="ECO:0000313" key="3">
    <source>
        <dbReference type="EMBL" id="GGC87968.1"/>
    </source>
</evidence>
<keyword evidence="1 2" id="KW-0732">Signal</keyword>
<feature type="signal peptide" evidence="2">
    <location>
        <begin position="1"/>
        <end position="21"/>
    </location>
</feature>
<dbReference type="Proteomes" id="UP000619534">
    <property type="component" value="Unassembled WGS sequence"/>
</dbReference>
<reference evidence="4" key="1">
    <citation type="journal article" date="2019" name="Int. J. Syst. Evol. Microbiol.">
        <title>The Global Catalogue of Microorganisms (GCM) 10K type strain sequencing project: providing services to taxonomists for standard genome sequencing and annotation.</title>
        <authorList>
            <consortium name="The Broad Institute Genomics Platform"/>
            <consortium name="The Broad Institute Genome Sequencing Center for Infectious Disease"/>
            <person name="Wu L."/>
            <person name="Ma J."/>
        </authorList>
    </citation>
    <scope>NUCLEOTIDE SEQUENCE [LARGE SCALE GENOMIC DNA]</scope>
    <source>
        <strain evidence="4">CCM 7282</strain>
    </source>
</reference>
<comment type="caution">
    <text evidence="3">The sequence shown here is derived from an EMBL/GenBank/DDBJ whole genome shotgun (WGS) entry which is preliminary data.</text>
</comment>
<evidence type="ECO:0000256" key="2">
    <source>
        <dbReference type="SAM" id="SignalP"/>
    </source>
</evidence>
<gene>
    <name evidence="3" type="ORF">GCM10007216_18390</name>
</gene>
<evidence type="ECO:0000313" key="4">
    <source>
        <dbReference type="Proteomes" id="UP000619534"/>
    </source>
</evidence>
<feature type="chain" id="PRO_5046223803" evidence="2">
    <location>
        <begin position="22"/>
        <end position="349"/>
    </location>
</feature>
<dbReference type="Pfam" id="PF13416">
    <property type="entry name" value="SBP_bac_8"/>
    <property type="match status" value="1"/>
</dbReference>
<name>A0ABQ1NZK1_9BACI</name>
<dbReference type="EMBL" id="BMCJ01000003">
    <property type="protein sequence ID" value="GGC87968.1"/>
    <property type="molecule type" value="Genomic_DNA"/>
</dbReference>
<dbReference type="PANTHER" id="PTHR30006">
    <property type="entry name" value="THIAMINE-BINDING PERIPLASMIC PROTEIN-RELATED"/>
    <property type="match status" value="1"/>
</dbReference>
<dbReference type="PANTHER" id="PTHR30006:SF2">
    <property type="entry name" value="ABC TRANSPORTER SUBSTRATE-BINDING PROTEIN"/>
    <property type="match status" value="1"/>
</dbReference>
<organism evidence="3 4">
    <name type="scientific">Thalassobacillus devorans</name>
    <dbReference type="NCBI Taxonomy" id="279813"/>
    <lineage>
        <taxon>Bacteria</taxon>
        <taxon>Bacillati</taxon>
        <taxon>Bacillota</taxon>
        <taxon>Bacilli</taxon>
        <taxon>Bacillales</taxon>
        <taxon>Bacillaceae</taxon>
        <taxon>Thalassobacillus</taxon>
    </lineage>
</organism>
<proteinExistence type="predicted"/>
<evidence type="ECO:0000256" key="1">
    <source>
        <dbReference type="ARBA" id="ARBA00022729"/>
    </source>
</evidence>
<keyword evidence="4" id="KW-1185">Reference proteome</keyword>
<sequence length="349" mass="39123">MRKFSLFLSMMVLLLMLAACGGDKTSSGETNSEVVVGAWGGDYQQFLTDYVNPKFKEANSDTEVVYVPSDASSRLTKLRVEKEGNGTFDVVQLSYDTIQEMIDEEIMMKLDYSKIPNSENIKPNLENPYFVPHIYSAGVLLYNEKLVKEEPQSWEVLWDPKYKGKVGVYVDVFDRWLYAAAAVEGNTEGQNWEKSWDKFASITKQNPKFYTSQEALGTALKTGEIALTIGWKSRAVQWNESGGDPIGNTIPQEGTYPRIYGGGIPANAQNVEAAYDYLNAMLEPEAQVEFAANMGYDTTVVNAEMSDELIEDVGFSKEETKLVKSVDLGYVSENYAAWKQKFDREIASE</sequence>
<protein>
    <submittedName>
        <fullName evidence="3">Spermidine/putrescine ABC transporter substrate-binding protein</fullName>
    </submittedName>
</protein>
<dbReference type="Gene3D" id="3.40.190.10">
    <property type="entry name" value="Periplasmic binding protein-like II"/>
    <property type="match status" value="2"/>
</dbReference>
<dbReference type="SUPFAM" id="SSF53850">
    <property type="entry name" value="Periplasmic binding protein-like II"/>
    <property type="match status" value="1"/>
</dbReference>
<dbReference type="PROSITE" id="PS51257">
    <property type="entry name" value="PROKAR_LIPOPROTEIN"/>
    <property type="match status" value="1"/>
</dbReference>
<dbReference type="InterPro" id="IPR006059">
    <property type="entry name" value="SBP"/>
</dbReference>
<dbReference type="RefSeq" id="WP_062446220.1">
    <property type="nucleotide sequence ID" value="NZ_BMCJ01000003.1"/>
</dbReference>